<accession>A0A2A4K448</accession>
<evidence type="ECO:0008006" key="2">
    <source>
        <dbReference type="Google" id="ProtNLM"/>
    </source>
</evidence>
<dbReference type="AlphaFoldDB" id="A0A2A4K448"/>
<evidence type="ECO:0000313" key="1">
    <source>
        <dbReference type="EMBL" id="PCG78450.1"/>
    </source>
</evidence>
<dbReference type="PANTHER" id="PTHR47326:SF1">
    <property type="entry name" value="HTH PSQ-TYPE DOMAIN-CONTAINING PROTEIN"/>
    <property type="match status" value="1"/>
</dbReference>
<gene>
    <name evidence="1" type="ORF">B5V51_4189</name>
</gene>
<protein>
    <recommendedName>
        <fullName evidence="2">DUF4817 domain-containing protein</fullName>
    </recommendedName>
</protein>
<dbReference type="GO" id="GO:0003676">
    <property type="term" value="F:nucleic acid binding"/>
    <property type="evidence" value="ECO:0007669"/>
    <property type="project" value="InterPro"/>
</dbReference>
<dbReference type="STRING" id="7102.A0A2A4K448"/>
<reference evidence="1" key="1">
    <citation type="submission" date="2017-09" db="EMBL/GenBank/DDBJ databases">
        <title>Contemporary evolution of a Lepidopteran species, Heliothis virescens, in response to modern agricultural practices.</title>
        <authorList>
            <person name="Fritz M.L."/>
            <person name="Deyonke A.M."/>
            <person name="Papanicolaou A."/>
            <person name="Micinski S."/>
            <person name="Westbrook J."/>
            <person name="Gould F."/>
        </authorList>
    </citation>
    <scope>NUCLEOTIDE SEQUENCE [LARGE SCALE GENOMIC DNA]</scope>
    <source>
        <strain evidence="1">HvINT-</strain>
        <tissue evidence="1">Whole body</tissue>
    </source>
</reference>
<proteinExistence type="predicted"/>
<dbReference type="PANTHER" id="PTHR47326">
    <property type="entry name" value="TRANSPOSABLE ELEMENT TC3 TRANSPOSASE-LIKE PROTEIN"/>
    <property type="match status" value="1"/>
</dbReference>
<dbReference type="EMBL" id="NWSH01000204">
    <property type="protein sequence ID" value="PCG78450.1"/>
    <property type="molecule type" value="Genomic_DNA"/>
</dbReference>
<dbReference type="Gene3D" id="3.30.420.10">
    <property type="entry name" value="Ribonuclease H-like superfamily/Ribonuclease H"/>
    <property type="match status" value="1"/>
</dbReference>
<organism evidence="1">
    <name type="scientific">Heliothis virescens</name>
    <name type="common">Tobacco budworm moth</name>
    <dbReference type="NCBI Taxonomy" id="7102"/>
    <lineage>
        <taxon>Eukaryota</taxon>
        <taxon>Metazoa</taxon>
        <taxon>Ecdysozoa</taxon>
        <taxon>Arthropoda</taxon>
        <taxon>Hexapoda</taxon>
        <taxon>Insecta</taxon>
        <taxon>Pterygota</taxon>
        <taxon>Neoptera</taxon>
        <taxon>Endopterygota</taxon>
        <taxon>Lepidoptera</taxon>
        <taxon>Glossata</taxon>
        <taxon>Ditrysia</taxon>
        <taxon>Noctuoidea</taxon>
        <taxon>Noctuidae</taxon>
        <taxon>Heliothinae</taxon>
        <taxon>Heliothis</taxon>
    </lineage>
</organism>
<dbReference type="InterPro" id="IPR036397">
    <property type="entry name" value="RNaseH_sf"/>
</dbReference>
<sequence>MAKFTNLEYYEMIRAYILCDGNVDAARRLYETDCVHRVRARGTPEPIIPSGRTIQRTHQRLIDYGQFMTPNHAKASGRSRVSASIEDEVIDYFENDAKPRSTHAARRFGISRVLVWRILNTPGNRPRRKSVQVQPVERAEAGPRRAFCNFLISNPDINILWTDEAEFTSTGLSSAHDEEWWSLNYVDEKMDDEIRFSVKVWAGVIRNKIIGPIFIDGELKGQQYLEMLDTTIEDLIQEVPVSYLNNFYYQLDGDRTHSSHIITKFLNEKYGNYWIGSDGPVHWPTMSPDLTPCCFFLWPVIKELVYADEAETLEELKLKITQAFDKLRNETSVLNDLQSHLLKRANLCLEKDGQRFEKYLRKCEESL</sequence>
<comment type="caution">
    <text evidence="1">The sequence shown here is derived from an EMBL/GenBank/DDBJ whole genome shotgun (WGS) entry which is preliminary data.</text>
</comment>
<name>A0A2A4K448_HELVI</name>